<keyword evidence="1" id="KW-0472">Membrane</keyword>
<organism evidence="2 3">
    <name type="scientific">Fusarium sarcochroum</name>
    <dbReference type="NCBI Taxonomy" id="1208366"/>
    <lineage>
        <taxon>Eukaryota</taxon>
        <taxon>Fungi</taxon>
        <taxon>Dikarya</taxon>
        <taxon>Ascomycota</taxon>
        <taxon>Pezizomycotina</taxon>
        <taxon>Sordariomycetes</taxon>
        <taxon>Hypocreomycetidae</taxon>
        <taxon>Hypocreales</taxon>
        <taxon>Nectriaceae</taxon>
        <taxon>Fusarium</taxon>
        <taxon>Fusarium lateritium species complex</taxon>
    </lineage>
</organism>
<gene>
    <name evidence="2" type="ORF">FSARC_12683</name>
</gene>
<evidence type="ECO:0000313" key="3">
    <source>
        <dbReference type="Proteomes" id="UP000622797"/>
    </source>
</evidence>
<protein>
    <submittedName>
        <fullName evidence="2">Uncharacterized protein</fullName>
    </submittedName>
</protein>
<feature type="transmembrane region" description="Helical" evidence="1">
    <location>
        <begin position="247"/>
        <end position="272"/>
    </location>
</feature>
<keyword evidence="1" id="KW-0812">Transmembrane</keyword>
<evidence type="ECO:0000313" key="2">
    <source>
        <dbReference type="EMBL" id="KAF4952295.1"/>
    </source>
</evidence>
<dbReference type="Proteomes" id="UP000622797">
    <property type="component" value="Unassembled WGS sequence"/>
</dbReference>
<comment type="caution">
    <text evidence="2">The sequence shown here is derived from an EMBL/GenBank/DDBJ whole genome shotgun (WGS) entry which is preliminary data.</text>
</comment>
<proteinExistence type="predicted"/>
<feature type="transmembrane region" description="Helical" evidence="1">
    <location>
        <begin position="181"/>
        <end position="203"/>
    </location>
</feature>
<name>A0A8H4WW74_9HYPO</name>
<accession>A0A8H4WW74</accession>
<reference evidence="2" key="2">
    <citation type="submission" date="2020-05" db="EMBL/GenBank/DDBJ databases">
        <authorList>
            <person name="Kim H.-S."/>
            <person name="Proctor R.H."/>
            <person name="Brown D.W."/>
        </authorList>
    </citation>
    <scope>NUCLEOTIDE SEQUENCE</scope>
    <source>
        <strain evidence="2">NRRL 20472</strain>
    </source>
</reference>
<feature type="transmembrane region" description="Helical" evidence="1">
    <location>
        <begin position="707"/>
        <end position="732"/>
    </location>
</feature>
<dbReference type="EMBL" id="JABEXW010000887">
    <property type="protein sequence ID" value="KAF4952295.1"/>
    <property type="molecule type" value="Genomic_DNA"/>
</dbReference>
<dbReference type="AlphaFoldDB" id="A0A8H4WW74"/>
<sequence length="802" mass="88059">MKFRGLKDVTSTLARLYCFQLTNSHHHTRPKTALMARYSAVGNPEVLAQHEHGIGHVTVHSVDKPIGQNSQESIDKEPGRTELLDKSKQWDVGINEMPLPSQSTFIVPPRQQAKRQWWHRIGLPGIVVLTAGTGVILFSVALLIFLWHGADGARRSHDRAEFWDRIVFGDWSTRLVTICSAAIRVSMGFQIGLAAAAMASVILETTGSRISDIAMLSIQRASSSSAGPSDLLPAAWRHCLAGRSSGLLYFVILALTFGIALSSTFTSTILLFDFGQDQISGPVAENIKAVGFDTSEIFPFNGISYWKSRPMAHWCFAESRPAEIKTERRTGNAVDTGDVYRAMLPFDSPQDRTTLEYYAGQAVVINQRTACFAPALDDVELVYKLNDGSATGGLYLQATAAVDNQTDFVGSDESKLGKITCRIHNGWLTNDPSLLPISLCGSVSKTVPIQNSTKNPLSGWAYGFNSVLLVSSGSILNGITPDMRDKTQESNAPKIPEQLNTLTFSQHGPWTVASTVKGTEVFNATICYISQNLPHRYNVTMTGRAVSAEPKLLSDWSALTTTENGTSILQQLGVGISPDNTTGRGILDLQVHSDPDVWADPDDGGQVQTAYRLLWSTLIEFSALGSWSFAGRIMTDEFLTQIIWPTHPEHAAVFQNILRLTGDPAQAIQAVVFRFYQMLYYDWLPNFDPTRQVTTIHSQDVLIPQQWRGFVVVIAIIIVHFAVTALTMALFARRTQSSLLGNAWQAVSQVVSPDTQDIIRAAGREGMKDKDVEVLARSTGRDANVIALSSGVDNDMMELRVR</sequence>
<evidence type="ECO:0000256" key="1">
    <source>
        <dbReference type="SAM" id="Phobius"/>
    </source>
</evidence>
<keyword evidence="1" id="KW-1133">Transmembrane helix</keyword>
<keyword evidence="3" id="KW-1185">Reference proteome</keyword>
<feature type="transmembrane region" description="Helical" evidence="1">
    <location>
        <begin position="121"/>
        <end position="147"/>
    </location>
</feature>
<reference evidence="2" key="1">
    <citation type="journal article" date="2020" name="BMC Genomics">
        <title>Correction to: Identification and distribution of gene clusters required for synthesis of sphingolipid metabolism inhibitors in diverse species of the filamentous fungus Fusarium.</title>
        <authorList>
            <person name="Kim H.S."/>
            <person name="Lohmar J.M."/>
            <person name="Busman M."/>
            <person name="Brown D.W."/>
            <person name="Naumann T.A."/>
            <person name="Divon H.H."/>
            <person name="Lysoe E."/>
            <person name="Uhlig S."/>
            <person name="Proctor R.H."/>
        </authorList>
    </citation>
    <scope>NUCLEOTIDE SEQUENCE</scope>
    <source>
        <strain evidence="2">NRRL 20472</strain>
    </source>
</reference>
<dbReference type="OrthoDB" id="5428040at2759"/>